<feature type="transmembrane region" description="Helical" evidence="5">
    <location>
        <begin position="73"/>
        <end position="95"/>
    </location>
</feature>
<feature type="transmembrane region" description="Helical" evidence="5">
    <location>
        <begin position="40"/>
        <end position="58"/>
    </location>
</feature>
<dbReference type="Proteomes" id="UP001079657">
    <property type="component" value="Unassembled WGS sequence"/>
</dbReference>
<dbReference type="InterPro" id="IPR002657">
    <property type="entry name" value="BilAc:Na_symport/Acr3"/>
</dbReference>
<protein>
    <submittedName>
        <fullName evidence="6">Bile acid:sodium symporter family protein</fullName>
    </submittedName>
</protein>
<evidence type="ECO:0000256" key="4">
    <source>
        <dbReference type="ARBA" id="ARBA00023136"/>
    </source>
</evidence>
<feature type="transmembrane region" description="Helical" evidence="5">
    <location>
        <begin position="130"/>
        <end position="154"/>
    </location>
</feature>
<feature type="transmembrane region" description="Helical" evidence="5">
    <location>
        <begin position="101"/>
        <end position="123"/>
    </location>
</feature>
<keyword evidence="2 5" id="KW-0812">Transmembrane</keyword>
<dbReference type="Gene3D" id="1.20.1530.20">
    <property type="match status" value="1"/>
</dbReference>
<evidence type="ECO:0000256" key="1">
    <source>
        <dbReference type="ARBA" id="ARBA00004141"/>
    </source>
</evidence>
<feature type="transmembrane region" description="Helical" evidence="5">
    <location>
        <begin position="160"/>
        <end position="182"/>
    </location>
</feature>
<dbReference type="InterPro" id="IPR038770">
    <property type="entry name" value="Na+/solute_symporter_sf"/>
</dbReference>
<feature type="transmembrane region" description="Helical" evidence="5">
    <location>
        <begin position="194"/>
        <end position="219"/>
    </location>
</feature>
<dbReference type="EMBL" id="JAPQES010000001">
    <property type="protein sequence ID" value="MCY6369244.1"/>
    <property type="molecule type" value="Genomic_DNA"/>
</dbReference>
<reference evidence="6" key="1">
    <citation type="submission" date="2022-12" db="EMBL/GenBank/DDBJ databases">
        <authorList>
            <person name="Wang J."/>
        </authorList>
    </citation>
    <scope>NUCLEOTIDE SEQUENCE</scope>
    <source>
        <strain evidence="6">HY-42-06</strain>
    </source>
</reference>
<sequence length="323" mass="34647">MSLLGILKKINKFAGKYFAILVIAVSAWCVYKPLTLKALVPHISLMLGFIMFGMGMSLKSEDLQLIFKRPKEILIGATVQFTVMPLIAFVLCYLFKLPSDLAVGVILVGTCPGGTSSNVMTYLGKGDIALSVSMTTVTTLLAPIVTPFLTLLLAGKFVPVSAFAMFLSIVKIILLPIFLSIIVKKLLGHKVDNFCEIFPLVSIVCIVLISGCIAGANASKITTCALLTFLVIAIHNALGLVVGYFAGKLFGFSEEKRRTLSFEIGIQNSGLGVSLAAAHFNPTAALPAAITSIWQIITGPIIASYWAKKTANNTHDKKFKNVS</sequence>
<evidence type="ECO:0000256" key="5">
    <source>
        <dbReference type="SAM" id="Phobius"/>
    </source>
</evidence>
<comment type="subcellular location">
    <subcellularLocation>
        <location evidence="1">Membrane</location>
        <topology evidence="1">Multi-pass membrane protein</topology>
    </subcellularLocation>
</comment>
<name>A0ABT4CJL2_9CLOT</name>
<evidence type="ECO:0000256" key="2">
    <source>
        <dbReference type="ARBA" id="ARBA00022692"/>
    </source>
</evidence>
<keyword evidence="4 5" id="KW-0472">Membrane</keyword>
<keyword evidence="7" id="KW-1185">Reference proteome</keyword>
<proteinExistence type="predicted"/>
<accession>A0ABT4CJL2</accession>
<dbReference type="PANTHER" id="PTHR10361">
    <property type="entry name" value="SODIUM-BILE ACID COTRANSPORTER"/>
    <property type="match status" value="1"/>
</dbReference>
<dbReference type="RefSeq" id="WP_268047561.1">
    <property type="nucleotide sequence ID" value="NZ_JAPQES010000001.1"/>
</dbReference>
<evidence type="ECO:0000313" key="6">
    <source>
        <dbReference type="EMBL" id="MCY6369244.1"/>
    </source>
</evidence>
<evidence type="ECO:0000313" key="7">
    <source>
        <dbReference type="Proteomes" id="UP001079657"/>
    </source>
</evidence>
<dbReference type="Pfam" id="PF01758">
    <property type="entry name" value="SBF"/>
    <property type="match status" value="1"/>
</dbReference>
<keyword evidence="3 5" id="KW-1133">Transmembrane helix</keyword>
<dbReference type="PANTHER" id="PTHR10361:SF28">
    <property type="entry name" value="P3 PROTEIN-RELATED"/>
    <property type="match status" value="1"/>
</dbReference>
<feature type="transmembrane region" description="Helical" evidence="5">
    <location>
        <begin position="17"/>
        <end position="34"/>
    </location>
</feature>
<dbReference type="InterPro" id="IPR004710">
    <property type="entry name" value="Bilac:Na_transpt"/>
</dbReference>
<comment type="caution">
    <text evidence="6">The sequence shown here is derived from an EMBL/GenBank/DDBJ whole genome shotgun (WGS) entry which is preliminary data.</text>
</comment>
<feature type="transmembrane region" description="Helical" evidence="5">
    <location>
        <begin position="225"/>
        <end position="247"/>
    </location>
</feature>
<feature type="transmembrane region" description="Helical" evidence="5">
    <location>
        <begin position="284"/>
        <end position="307"/>
    </location>
</feature>
<evidence type="ECO:0000256" key="3">
    <source>
        <dbReference type="ARBA" id="ARBA00022989"/>
    </source>
</evidence>
<organism evidence="6 7">
    <name type="scientific">Clostridium ganghwense</name>
    <dbReference type="NCBI Taxonomy" id="312089"/>
    <lineage>
        <taxon>Bacteria</taxon>
        <taxon>Bacillati</taxon>
        <taxon>Bacillota</taxon>
        <taxon>Clostridia</taxon>
        <taxon>Eubacteriales</taxon>
        <taxon>Clostridiaceae</taxon>
        <taxon>Clostridium</taxon>
    </lineage>
</organism>
<gene>
    <name evidence="6" type="ORF">OXH55_01120</name>
</gene>